<dbReference type="InterPro" id="IPR033118">
    <property type="entry name" value="EXPERA"/>
</dbReference>
<evidence type="ECO:0000256" key="6">
    <source>
        <dbReference type="ARBA" id="ARBA00022989"/>
    </source>
</evidence>
<feature type="transmembrane region" description="Helical" evidence="9">
    <location>
        <begin position="64"/>
        <end position="87"/>
    </location>
</feature>
<evidence type="ECO:0000313" key="11">
    <source>
        <dbReference type="EMBL" id="GAV04108.1"/>
    </source>
</evidence>
<sequence>MGAVFRRLRDVGYALFFLFHLAIILLANTQLVLDRKLFPKELVDFQDKLVKDAKDPLFGNAPTWFQALIWFELFTYVPFLFLGFFGALTGERWIRIPSIMYATSLITELIPMLGHIFYDSFSGPGIIGPKTKDERMYASFLYAGFFLVGVCLLLDNLFYRGNDPINDVGVSTTYVGGKKKNQ</sequence>
<dbReference type="Proteomes" id="UP000186922">
    <property type="component" value="Unassembled WGS sequence"/>
</dbReference>
<evidence type="ECO:0000256" key="7">
    <source>
        <dbReference type="ARBA" id="ARBA00023136"/>
    </source>
</evidence>
<dbReference type="PANTHER" id="PTHR31204:SF1">
    <property type="entry name" value="SIGMA INTRACELLULAR RECEPTOR 2"/>
    <property type="match status" value="1"/>
</dbReference>
<dbReference type="InterPro" id="IPR016964">
    <property type="entry name" value="Sigma2_recept"/>
</dbReference>
<keyword evidence="5" id="KW-0256">Endoplasmic reticulum</keyword>
<keyword evidence="7 9" id="KW-0472">Membrane</keyword>
<dbReference type="AlphaFoldDB" id="A0A1D1VWD3"/>
<evidence type="ECO:0000256" key="2">
    <source>
        <dbReference type="ARBA" id="ARBA00009096"/>
    </source>
</evidence>
<dbReference type="PIRSF" id="PIRSF031032">
    <property type="entry name" value="TMP_97_prd"/>
    <property type="match status" value="1"/>
</dbReference>
<evidence type="ECO:0000256" key="9">
    <source>
        <dbReference type="PIRNR" id="PIRNR031032"/>
    </source>
</evidence>
<keyword evidence="6 9" id="KW-1133">Transmembrane helix</keyword>
<dbReference type="PANTHER" id="PTHR31204">
    <property type="entry name" value="SIGMA INTRACELLULAR RECEPTOR 2"/>
    <property type="match status" value="1"/>
</dbReference>
<name>A0A1D1VWD3_RAMVA</name>
<protein>
    <recommendedName>
        <fullName evidence="3">Sigma intracellular receptor 2</fullName>
    </recommendedName>
    <alternativeName>
        <fullName evidence="8">Transmembrane protein 97</fullName>
    </alternativeName>
</protein>
<dbReference type="STRING" id="947166.A0A1D1VWD3"/>
<feature type="transmembrane region" description="Helical" evidence="9">
    <location>
        <begin position="12"/>
        <end position="33"/>
    </location>
</feature>
<reference evidence="11 12" key="1">
    <citation type="journal article" date="2016" name="Nat. Commun.">
        <title>Extremotolerant tardigrade genome and improved radiotolerance of human cultured cells by tardigrade-unique protein.</title>
        <authorList>
            <person name="Hashimoto T."/>
            <person name="Horikawa D.D."/>
            <person name="Saito Y."/>
            <person name="Kuwahara H."/>
            <person name="Kozuka-Hata H."/>
            <person name="Shin-I T."/>
            <person name="Minakuchi Y."/>
            <person name="Ohishi K."/>
            <person name="Motoyama A."/>
            <person name="Aizu T."/>
            <person name="Enomoto A."/>
            <person name="Kondo K."/>
            <person name="Tanaka S."/>
            <person name="Hara Y."/>
            <person name="Koshikawa S."/>
            <person name="Sagara H."/>
            <person name="Miura T."/>
            <person name="Yokobori S."/>
            <person name="Miyagawa K."/>
            <person name="Suzuki Y."/>
            <person name="Kubo T."/>
            <person name="Oyama M."/>
            <person name="Kohara Y."/>
            <person name="Fujiyama A."/>
            <person name="Arakawa K."/>
            <person name="Katayama T."/>
            <person name="Toyoda A."/>
            <person name="Kunieda T."/>
        </authorList>
    </citation>
    <scope>NUCLEOTIDE SEQUENCE [LARGE SCALE GENOMIC DNA]</scope>
    <source>
        <strain evidence="11 12">YOKOZUNA-1</strain>
    </source>
</reference>
<dbReference type="InterPro" id="IPR051987">
    <property type="entry name" value="Sigma-2_receptor-like"/>
</dbReference>
<evidence type="ECO:0000256" key="1">
    <source>
        <dbReference type="ARBA" id="ARBA00004477"/>
    </source>
</evidence>
<feature type="transmembrane region" description="Helical" evidence="9">
    <location>
        <begin position="138"/>
        <end position="159"/>
    </location>
</feature>
<comment type="similarity">
    <text evidence="2">Belongs to the TMEM97/sigma-2 receptor family.</text>
</comment>
<feature type="transmembrane region" description="Helical" evidence="9">
    <location>
        <begin position="99"/>
        <end position="118"/>
    </location>
</feature>
<keyword evidence="4 9" id="KW-0812">Transmembrane</keyword>
<evidence type="ECO:0000259" key="10">
    <source>
        <dbReference type="PROSITE" id="PS51751"/>
    </source>
</evidence>
<keyword evidence="12" id="KW-1185">Reference proteome</keyword>
<evidence type="ECO:0000256" key="4">
    <source>
        <dbReference type="ARBA" id="ARBA00022692"/>
    </source>
</evidence>
<gene>
    <name evidence="11" type="primary">RvY_14436-1</name>
    <name evidence="11" type="synonym">RvY_14436.1</name>
    <name evidence="11" type="ORF">RvY_14436</name>
</gene>
<comment type="subcellular location">
    <subcellularLocation>
        <location evidence="1">Endoplasmic reticulum membrane</location>
        <topology evidence="1">Multi-pass membrane protein</topology>
    </subcellularLocation>
</comment>
<proteinExistence type="inferred from homology"/>
<organism evidence="11 12">
    <name type="scientific">Ramazzottius varieornatus</name>
    <name type="common">Water bear</name>
    <name type="synonym">Tardigrade</name>
    <dbReference type="NCBI Taxonomy" id="947166"/>
    <lineage>
        <taxon>Eukaryota</taxon>
        <taxon>Metazoa</taxon>
        <taxon>Ecdysozoa</taxon>
        <taxon>Tardigrada</taxon>
        <taxon>Eutardigrada</taxon>
        <taxon>Parachela</taxon>
        <taxon>Hypsibioidea</taxon>
        <taxon>Ramazzottiidae</taxon>
        <taxon>Ramazzottius</taxon>
    </lineage>
</organism>
<dbReference type="OrthoDB" id="433124at2759"/>
<dbReference type="Pfam" id="PF05241">
    <property type="entry name" value="EBP"/>
    <property type="match status" value="1"/>
</dbReference>
<dbReference type="GO" id="GO:0005789">
    <property type="term" value="C:endoplasmic reticulum membrane"/>
    <property type="evidence" value="ECO:0007669"/>
    <property type="project" value="UniProtKB-SubCell"/>
</dbReference>
<evidence type="ECO:0000256" key="5">
    <source>
        <dbReference type="ARBA" id="ARBA00022824"/>
    </source>
</evidence>
<evidence type="ECO:0000256" key="8">
    <source>
        <dbReference type="ARBA" id="ARBA00031073"/>
    </source>
</evidence>
<dbReference type="PROSITE" id="PS51751">
    <property type="entry name" value="EXPERA"/>
    <property type="match status" value="1"/>
</dbReference>
<accession>A0A1D1VWD3</accession>
<evidence type="ECO:0000256" key="3">
    <source>
        <dbReference type="ARBA" id="ARBA00018102"/>
    </source>
</evidence>
<dbReference type="EMBL" id="BDGG01000010">
    <property type="protein sequence ID" value="GAV04108.1"/>
    <property type="molecule type" value="Genomic_DNA"/>
</dbReference>
<feature type="domain" description="EXPERA" evidence="10">
    <location>
        <begin position="9"/>
        <end position="153"/>
    </location>
</feature>
<evidence type="ECO:0000313" key="12">
    <source>
        <dbReference type="Proteomes" id="UP000186922"/>
    </source>
</evidence>
<comment type="caution">
    <text evidence="11">The sequence shown here is derived from an EMBL/GenBank/DDBJ whole genome shotgun (WGS) entry which is preliminary data.</text>
</comment>